<evidence type="ECO:0000256" key="6">
    <source>
        <dbReference type="ARBA" id="ARBA00035183"/>
    </source>
</evidence>
<keyword evidence="3" id="KW-0689">Ribosomal protein</keyword>
<evidence type="ECO:0000313" key="9">
    <source>
        <dbReference type="EMBL" id="KAK6625276.1"/>
    </source>
</evidence>
<evidence type="ECO:0000256" key="2">
    <source>
        <dbReference type="ARBA" id="ARBA00008860"/>
    </source>
</evidence>
<gene>
    <name evidence="9" type="ORF">RUM43_005570</name>
</gene>
<evidence type="ECO:0000313" key="10">
    <source>
        <dbReference type="Proteomes" id="UP001372834"/>
    </source>
</evidence>
<comment type="caution">
    <text evidence="9">The sequence shown here is derived from an EMBL/GenBank/DDBJ whole genome shotgun (WGS) entry which is preliminary data.</text>
</comment>
<sequence>MSTTRRRLKEKKHSKMVKKESEDVDKFGTPKNRYLISSACESLSARGFLRSYKSYTPPANASERVIEIAKVVLGANYQNEDHLKHSDKFALLNECFKEFNHCVPNSMLHTVTGVADVVNFYETPVNTNVPYDELVKQDLPPNLNIQPDYIRFNPETDTLFKGISAFPQSSTIVTGLKTKKKYKGYKADPPENYGGTANFEKQNPYN</sequence>
<dbReference type="PANTHER" id="PTHR31542">
    <property type="entry name" value="39A RIBOSOMAL PROTEIN L50, MITOCHONDRIAL"/>
    <property type="match status" value="1"/>
</dbReference>
<accession>A0AAN8P9M0</accession>
<evidence type="ECO:0000256" key="7">
    <source>
        <dbReference type="ARBA" id="ARBA00035398"/>
    </source>
</evidence>
<feature type="region of interest" description="Disordered" evidence="8">
    <location>
        <begin position="183"/>
        <end position="206"/>
    </location>
</feature>
<dbReference type="PANTHER" id="PTHR31542:SF1">
    <property type="entry name" value="LARGE RIBOSOMAL SUBUNIT PROTEIN ML50"/>
    <property type="match status" value="1"/>
</dbReference>
<feature type="region of interest" description="Disordered" evidence="8">
    <location>
        <begin position="1"/>
        <end position="23"/>
    </location>
</feature>
<evidence type="ECO:0000256" key="1">
    <source>
        <dbReference type="ARBA" id="ARBA00004173"/>
    </source>
</evidence>
<evidence type="ECO:0000256" key="3">
    <source>
        <dbReference type="ARBA" id="ARBA00022980"/>
    </source>
</evidence>
<dbReference type="EMBL" id="JAWJWE010000037">
    <property type="protein sequence ID" value="KAK6625276.1"/>
    <property type="molecule type" value="Genomic_DNA"/>
</dbReference>
<evidence type="ECO:0000256" key="5">
    <source>
        <dbReference type="ARBA" id="ARBA00023274"/>
    </source>
</evidence>
<protein>
    <recommendedName>
        <fullName evidence="6">Large ribosomal subunit protein mL50</fullName>
    </recommendedName>
    <alternativeName>
        <fullName evidence="7">39S ribosomal protein L50, mitochondrial</fullName>
    </alternativeName>
</protein>
<dbReference type="InterPro" id="IPR018305">
    <property type="entry name" value="Ribosomal_m50"/>
</dbReference>
<evidence type="ECO:0000256" key="8">
    <source>
        <dbReference type="SAM" id="MobiDB-lite"/>
    </source>
</evidence>
<feature type="compositionally biased region" description="Basic residues" evidence="8">
    <location>
        <begin position="1"/>
        <end position="16"/>
    </location>
</feature>
<organism evidence="9 10">
    <name type="scientific">Polyplax serrata</name>
    <name type="common">Common mouse louse</name>
    <dbReference type="NCBI Taxonomy" id="468196"/>
    <lineage>
        <taxon>Eukaryota</taxon>
        <taxon>Metazoa</taxon>
        <taxon>Ecdysozoa</taxon>
        <taxon>Arthropoda</taxon>
        <taxon>Hexapoda</taxon>
        <taxon>Insecta</taxon>
        <taxon>Pterygota</taxon>
        <taxon>Neoptera</taxon>
        <taxon>Paraneoptera</taxon>
        <taxon>Psocodea</taxon>
        <taxon>Troctomorpha</taxon>
        <taxon>Phthiraptera</taxon>
        <taxon>Anoplura</taxon>
        <taxon>Polyplacidae</taxon>
        <taxon>Polyplax</taxon>
    </lineage>
</organism>
<dbReference type="Proteomes" id="UP001372834">
    <property type="component" value="Unassembled WGS sequence"/>
</dbReference>
<dbReference type="GO" id="GO:0005762">
    <property type="term" value="C:mitochondrial large ribosomal subunit"/>
    <property type="evidence" value="ECO:0007669"/>
    <property type="project" value="TreeGrafter"/>
</dbReference>
<comment type="similarity">
    <text evidence="2">Belongs to the mitochondrion-specific ribosomal protein mL50 family.</text>
</comment>
<comment type="subcellular location">
    <subcellularLocation>
        <location evidence="1">Mitochondrion</location>
    </subcellularLocation>
</comment>
<reference evidence="9 10" key="1">
    <citation type="submission" date="2023-10" db="EMBL/GenBank/DDBJ databases">
        <title>Genomes of two closely related lineages of the louse Polyplax serrata with different host specificities.</title>
        <authorList>
            <person name="Martinu J."/>
            <person name="Tarabai H."/>
            <person name="Stefka J."/>
            <person name="Hypsa V."/>
        </authorList>
    </citation>
    <scope>NUCLEOTIDE SEQUENCE [LARGE SCALE GENOMIC DNA]</scope>
    <source>
        <strain evidence="9">HR10_N</strain>
    </source>
</reference>
<keyword evidence="4" id="KW-0496">Mitochondrion</keyword>
<proteinExistence type="inferred from homology"/>
<evidence type="ECO:0000256" key="4">
    <source>
        <dbReference type="ARBA" id="ARBA00023128"/>
    </source>
</evidence>
<name>A0AAN8P9M0_POLSC</name>
<keyword evidence="5" id="KW-0687">Ribonucleoprotein</keyword>
<dbReference type="AlphaFoldDB" id="A0AAN8P9M0"/>